<dbReference type="PANTHER" id="PTHR23356">
    <property type="entry name" value="DPY30-RELATED"/>
    <property type="match status" value="1"/>
</dbReference>
<evidence type="ECO:0000313" key="2">
    <source>
        <dbReference type="EMBL" id="KAJ8731592.1"/>
    </source>
</evidence>
<protein>
    <submittedName>
        <fullName evidence="2">Uncharacterized protein</fullName>
    </submittedName>
</protein>
<dbReference type="InterPro" id="IPR037856">
    <property type="entry name" value="Sdc1/DPY30"/>
</dbReference>
<sequence>MEKYRSSLSNESQANLTTDLEIIEEMHKEVAEALLVKLKEFKNPCSFEEFKVKVNEAIDQLLNWLDKNYDGLAIRLSNYMHLPNLESNLSKPLQRIIGDLLLADKCNPAAAEMLDQLKKKGKPVGSLIRRCVEHKLELRKVLANIDVLRETIEALADQEMSAPIMALIQKKQYLENRVNSLEKSKTTLVGIKSISDIKLEDDIEECPCPDFYQLKVFNHILPVETREKLVTDLCRLWNLAVFDERSHESVLSIVTAGTGVKEEFTDELGTFYIDEHSRKIYKSTEDNETLLQPNEHGELVRLSDDMYHIYFYDEYGRYYIEDVTRDRVYKARLSNSEYKMNTSGALVKVKDIIDGTEYYYDTCGRYYINDKDKRIYCEEGHLSEYENDDLGNLVRIRSQADLFQPCPDDEHVSEDFKYLKLTVGPALRVCIADILLHQPADPIKYLSTGLLKFRENFELRDRRLGEKAELTAEREIKAAEARAEAERLALEAISDGGSEASYDSNLVLYTSKYPDEAVSVSVGSSN</sequence>
<dbReference type="EMBL" id="JARGEI010000005">
    <property type="protein sequence ID" value="KAJ8731592.1"/>
    <property type="molecule type" value="Genomic_DNA"/>
</dbReference>
<dbReference type="Proteomes" id="UP001231518">
    <property type="component" value="Chromosome 16"/>
</dbReference>
<keyword evidence="3" id="KW-1185">Reference proteome</keyword>
<accession>A0AAD8DZ96</accession>
<keyword evidence="1" id="KW-0175">Coiled coil</keyword>
<gene>
    <name evidence="2" type="ORF">PYW07_004756</name>
</gene>
<proteinExistence type="predicted"/>
<evidence type="ECO:0000256" key="1">
    <source>
        <dbReference type="SAM" id="Coils"/>
    </source>
</evidence>
<organism evidence="2 3">
    <name type="scientific">Mythimna separata</name>
    <name type="common">Oriental armyworm</name>
    <name type="synonym">Pseudaletia separata</name>
    <dbReference type="NCBI Taxonomy" id="271217"/>
    <lineage>
        <taxon>Eukaryota</taxon>
        <taxon>Metazoa</taxon>
        <taxon>Ecdysozoa</taxon>
        <taxon>Arthropoda</taxon>
        <taxon>Hexapoda</taxon>
        <taxon>Insecta</taxon>
        <taxon>Pterygota</taxon>
        <taxon>Neoptera</taxon>
        <taxon>Endopterygota</taxon>
        <taxon>Lepidoptera</taxon>
        <taxon>Glossata</taxon>
        <taxon>Ditrysia</taxon>
        <taxon>Noctuoidea</taxon>
        <taxon>Noctuidae</taxon>
        <taxon>Noctuinae</taxon>
        <taxon>Hadenini</taxon>
        <taxon>Mythimna</taxon>
    </lineage>
</organism>
<dbReference type="PANTHER" id="PTHR23356:SF16">
    <property type="entry name" value="DPY30 DOMAIN CONTAINING 2"/>
    <property type="match status" value="1"/>
</dbReference>
<name>A0AAD8DZ96_MYTSE</name>
<dbReference type="GO" id="GO:0048188">
    <property type="term" value="C:Set1C/COMPASS complex"/>
    <property type="evidence" value="ECO:0007669"/>
    <property type="project" value="InterPro"/>
</dbReference>
<dbReference type="AlphaFoldDB" id="A0AAD8DZ96"/>
<reference evidence="2" key="1">
    <citation type="submission" date="2023-03" db="EMBL/GenBank/DDBJ databases">
        <title>Chromosome-level genomes of two armyworms, Mythimna separata and Mythimna loreyi, provide insights into the biosynthesis and reception of sex pheromones.</title>
        <authorList>
            <person name="Zhao H."/>
        </authorList>
    </citation>
    <scope>NUCLEOTIDE SEQUENCE</scope>
    <source>
        <strain evidence="2">BeijingLab</strain>
        <tissue evidence="2">Pupa</tissue>
    </source>
</reference>
<feature type="coiled-coil region" evidence="1">
    <location>
        <begin position="138"/>
        <end position="184"/>
    </location>
</feature>
<comment type="caution">
    <text evidence="2">The sequence shown here is derived from an EMBL/GenBank/DDBJ whole genome shotgun (WGS) entry which is preliminary data.</text>
</comment>
<evidence type="ECO:0000313" key="3">
    <source>
        <dbReference type="Proteomes" id="UP001231518"/>
    </source>
</evidence>